<organism evidence="1 2">
    <name type="scientific">Stegodyphus mimosarum</name>
    <name type="common">African social velvet spider</name>
    <dbReference type="NCBI Taxonomy" id="407821"/>
    <lineage>
        <taxon>Eukaryota</taxon>
        <taxon>Metazoa</taxon>
        <taxon>Ecdysozoa</taxon>
        <taxon>Arthropoda</taxon>
        <taxon>Chelicerata</taxon>
        <taxon>Arachnida</taxon>
        <taxon>Araneae</taxon>
        <taxon>Araneomorphae</taxon>
        <taxon>Entelegynae</taxon>
        <taxon>Eresoidea</taxon>
        <taxon>Eresidae</taxon>
        <taxon>Stegodyphus</taxon>
    </lineage>
</organism>
<name>A0A087U9X6_STEMI</name>
<dbReference type="OrthoDB" id="1405595at2759"/>
<dbReference type="AlphaFoldDB" id="A0A087U9X6"/>
<proteinExistence type="predicted"/>
<reference evidence="1 2" key="1">
    <citation type="submission" date="2013-11" db="EMBL/GenBank/DDBJ databases">
        <title>Genome sequencing of Stegodyphus mimosarum.</title>
        <authorList>
            <person name="Bechsgaard J."/>
        </authorList>
    </citation>
    <scope>NUCLEOTIDE SEQUENCE [LARGE SCALE GENOMIC DNA]</scope>
</reference>
<dbReference type="EMBL" id="KK118896">
    <property type="protein sequence ID" value="KFM74165.1"/>
    <property type="molecule type" value="Genomic_DNA"/>
</dbReference>
<evidence type="ECO:0000313" key="1">
    <source>
        <dbReference type="EMBL" id="KFM74165.1"/>
    </source>
</evidence>
<sequence>MFRKKWWLNYHLTLNYNELDPVYFVPAADLTWNAAQKVNKINLQLLKNFHDYIWLENRITGMGDACSLSTCYKQINNVFDNYNPEAPTHYISALGASNLCGYIMSQSLPVESFSWLFKSEIENFSILNCAQESSIGCILEMDFFIHHICTPFINDLSI</sequence>
<keyword evidence="2" id="KW-1185">Reference proteome</keyword>
<accession>A0A087U9X6</accession>
<feature type="non-terminal residue" evidence="1">
    <location>
        <position position="158"/>
    </location>
</feature>
<dbReference type="Proteomes" id="UP000054359">
    <property type="component" value="Unassembled WGS sequence"/>
</dbReference>
<evidence type="ECO:0000313" key="2">
    <source>
        <dbReference type="Proteomes" id="UP000054359"/>
    </source>
</evidence>
<protein>
    <submittedName>
        <fullName evidence="1">Uncharacterized protein</fullName>
    </submittedName>
</protein>
<gene>
    <name evidence="1" type="ORF">X975_04632</name>
</gene>
<dbReference type="STRING" id="407821.A0A087U9X6"/>